<dbReference type="PANTHER" id="PTHR24305">
    <property type="entry name" value="CYTOCHROME P450"/>
    <property type="match status" value="1"/>
</dbReference>
<dbReference type="InterPro" id="IPR001128">
    <property type="entry name" value="Cyt_P450"/>
</dbReference>
<accession>A0ABX1IYV5</accession>
<name>A0ABX1IYV5_9PSEU</name>
<evidence type="ECO:0000313" key="2">
    <source>
        <dbReference type="EMBL" id="NKQ51305.1"/>
    </source>
</evidence>
<reference evidence="2 3" key="1">
    <citation type="submission" date="2020-04" db="EMBL/GenBank/DDBJ databases">
        <title>Novel species.</title>
        <authorList>
            <person name="Teo W.F.A."/>
            <person name="Lipun K."/>
            <person name="Srisuk N."/>
            <person name="Duangmal K."/>
        </authorList>
    </citation>
    <scope>NUCLEOTIDE SEQUENCE [LARGE SCALE GENOMIC DNA]</scope>
    <source>
        <strain evidence="2 3">K13G38</strain>
    </source>
</reference>
<dbReference type="InterPro" id="IPR036396">
    <property type="entry name" value="Cyt_P450_sf"/>
</dbReference>
<dbReference type="InterPro" id="IPR050121">
    <property type="entry name" value="Cytochrome_P450_monoxygenase"/>
</dbReference>
<sequence length="414" mass="45501">MMFPRARLEDSAAFTALVLMPNLVQGLFRRHRGPVRAATFADVDRHAVALLTTMSRRYDGGPVWVRAGLGRALLVLDPADVARALDGPVHDYAADPGAKRAGMVYFQPTALTISRGARWHSRRRFTEAVLGSVPRLATSIEDRAREEVKRLAADTANLTWEPWNAMVQRLARRVVLGETAAGDWALSDTLERMMDGANRLPGKPSKDQAAFHTRIAAYANRAEPGSLAAEFPHAPTDATTDPAGQVTHWLFALGDTLAVNALRTVALLGQWPGYRDRALADDGFLLACLQETMRLWPTTQLLARETLVDVPWEETVPAGTQILIVNTYLHRDPDRVPRADAFAPEQWLSGSRPQFTHFSRGPQVCPGIDLALLAGRALVRAALEHTLRVGAPVVELDAPMPHMLDFFEISVLLA</sequence>
<dbReference type="Gene3D" id="1.10.630.10">
    <property type="entry name" value="Cytochrome P450"/>
    <property type="match status" value="1"/>
</dbReference>
<gene>
    <name evidence="2" type="ORF">HFP15_00225</name>
</gene>
<keyword evidence="3" id="KW-1185">Reference proteome</keyword>
<organism evidence="2 3">
    <name type="scientific">Amycolatopsis acididurans</name>
    <dbReference type="NCBI Taxonomy" id="2724524"/>
    <lineage>
        <taxon>Bacteria</taxon>
        <taxon>Bacillati</taxon>
        <taxon>Actinomycetota</taxon>
        <taxon>Actinomycetes</taxon>
        <taxon>Pseudonocardiales</taxon>
        <taxon>Pseudonocardiaceae</taxon>
        <taxon>Amycolatopsis</taxon>
    </lineage>
</organism>
<comment type="similarity">
    <text evidence="1">Belongs to the cytochrome P450 family.</text>
</comment>
<proteinExistence type="inferred from homology"/>
<evidence type="ECO:0000256" key="1">
    <source>
        <dbReference type="ARBA" id="ARBA00010617"/>
    </source>
</evidence>
<protein>
    <submittedName>
        <fullName evidence="2">Cytochrome P450</fullName>
    </submittedName>
</protein>
<dbReference type="Pfam" id="PF00067">
    <property type="entry name" value="p450"/>
    <property type="match status" value="1"/>
</dbReference>
<comment type="caution">
    <text evidence="2">The sequence shown here is derived from an EMBL/GenBank/DDBJ whole genome shotgun (WGS) entry which is preliminary data.</text>
</comment>
<dbReference type="RefSeq" id="WP_168510096.1">
    <property type="nucleotide sequence ID" value="NZ_JAAXLS010000001.1"/>
</dbReference>
<dbReference type="EMBL" id="JAAXLS010000001">
    <property type="protein sequence ID" value="NKQ51305.1"/>
    <property type="molecule type" value="Genomic_DNA"/>
</dbReference>
<dbReference type="SUPFAM" id="SSF48264">
    <property type="entry name" value="Cytochrome P450"/>
    <property type="match status" value="1"/>
</dbReference>
<evidence type="ECO:0000313" key="3">
    <source>
        <dbReference type="Proteomes" id="UP000715441"/>
    </source>
</evidence>
<dbReference type="Proteomes" id="UP000715441">
    <property type="component" value="Unassembled WGS sequence"/>
</dbReference>
<dbReference type="PANTHER" id="PTHR24305:SF166">
    <property type="entry name" value="CYTOCHROME P450 12A4, MITOCHONDRIAL-RELATED"/>
    <property type="match status" value="1"/>
</dbReference>